<reference evidence="4" key="1">
    <citation type="submission" date="2018-10" db="EMBL/GenBank/DDBJ databases">
        <title>Hidden diversity of soil giant viruses.</title>
        <authorList>
            <person name="Schulz F."/>
            <person name="Alteio L."/>
            <person name="Goudeau D."/>
            <person name="Ryan E.M."/>
            <person name="Malmstrom R.R."/>
            <person name="Blanchard J."/>
            <person name="Woyke T."/>
        </authorList>
    </citation>
    <scope>NUCLEOTIDE SEQUENCE</scope>
    <source>
        <strain evidence="4">HYV1</strain>
    </source>
</reference>
<dbReference type="Gene3D" id="3.40.395.10">
    <property type="entry name" value="Adenoviral Proteinase, Chain A"/>
    <property type="match status" value="1"/>
</dbReference>
<dbReference type="InterPro" id="IPR038765">
    <property type="entry name" value="Papain-like_cys_pep_sf"/>
</dbReference>
<dbReference type="PROSITE" id="PS50600">
    <property type="entry name" value="ULP_PROTEASE"/>
    <property type="match status" value="1"/>
</dbReference>
<dbReference type="EMBL" id="MK072402">
    <property type="protein sequence ID" value="AYV84250.1"/>
    <property type="molecule type" value="Genomic_DNA"/>
</dbReference>
<evidence type="ECO:0000256" key="2">
    <source>
        <dbReference type="ARBA" id="ARBA00022801"/>
    </source>
</evidence>
<keyword evidence="1 4" id="KW-0645">Protease</keyword>
<keyword evidence="2" id="KW-0378">Hydrolase</keyword>
<dbReference type="GO" id="GO:0008234">
    <property type="term" value="F:cysteine-type peptidase activity"/>
    <property type="evidence" value="ECO:0007669"/>
    <property type="project" value="InterPro"/>
</dbReference>
<evidence type="ECO:0000256" key="1">
    <source>
        <dbReference type="ARBA" id="ARBA00022670"/>
    </source>
</evidence>
<dbReference type="InterPro" id="IPR003653">
    <property type="entry name" value="Peptidase_C48_C"/>
</dbReference>
<evidence type="ECO:0000259" key="3">
    <source>
        <dbReference type="PROSITE" id="PS50600"/>
    </source>
</evidence>
<evidence type="ECO:0000313" key="4">
    <source>
        <dbReference type="EMBL" id="AYV84250.1"/>
    </source>
</evidence>
<dbReference type="Pfam" id="PF02902">
    <property type="entry name" value="Peptidase_C48"/>
    <property type="match status" value="1"/>
</dbReference>
<feature type="domain" description="Ubiquitin-like protease family profile" evidence="3">
    <location>
        <begin position="25"/>
        <end position="254"/>
    </location>
</feature>
<gene>
    <name evidence="4" type="ORF">Hyperionvirus20_28</name>
</gene>
<accession>A0A3G5AAI2</accession>
<dbReference type="SUPFAM" id="SSF54001">
    <property type="entry name" value="Cysteine proteinases"/>
    <property type="match status" value="1"/>
</dbReference>
<organism evidence="4">
    <name type="scientific">Hyperionvirus sp</name>
    <dbReference type="NCBI Taxonomy" id="2487770"/>
    <lineage>
        <taxon>Viruses</taxon>
        <taxon>Varidnaviria</taxon>
        <taxon>Bamfordvirae</taxon>
        <taxon>Nucleocytoviricota</taxon>
        <taxon>Megaviricetes</taxon>
        <taxon>Imitervirales</taxon>
        <taxon>Mimiviridae</taxon>
        <taxon>Klosneuvirinae</taxon>
    </lineage>
</organism>
<name>A0A3G5AAI2_9VIRU</name>
<sequence>MRDDIDSKCAPGKMFEDGSCIPLNILLEMAGAYNLENPGDGIKLYPSFETLNRSKYKKYLLNEFNRRLNGVCKTQVCWTKQSFVARMTASMQDELKRKTFRPEGPNGKFEWLNTVNINEVVSQYELKYRDFKFLGAVPIDFDELPKLGLKNLKMDRLVGMGKTKLGVVFNLDESWKAGSHWVAVYSDLLRGYIYYFDSYGMEPENRIRKFMRRIANFCQGSLGCRQIIAEHNRVRHQYGGSECGVYSINFILRLLRGDSFEKVCESKVPDSIVNQCRRIYFK</sequence>
<protein>
    <submittedName>
        <fullName evidence="4">Ulp1 protease</fullName>
    </submittedName>
</protein>
<dbReference type="GO" id="GO:0006508">
    <property type="term" value="P:proteolysis"/>
    <property type="evidence" value="ECO:0007669"/>
    <property type="project" value="UniProtKB-KW"/>
</dbReference>
<proteinExistence type="predicted"/>